<dbReference type="GO" id="GO:0009166">
    <property type="term" value="P:nucleotide catabolic process"/>
    <property type="evidence" value="ECO:0007669"/>
    <property type="project" value="InterPro"/>
</dbReference>
<organism evidence="5 6">
    <name type="scientific">Cohnella lupini</name>
    <dbReference type="NCBI Taxonomy" id="1294267"/>
    <lineage>
        <taxon>Bacteria</taxon>
        <taxon>Bacillati</taxon>
        <taxon>Bacillota</taxon>
        <taxon>Bacilli</taxon>
        <taxon>Bacillales</taxon>
        <taxon>Paenibacillaceae</taxon>
        <taxon>Cohnella</taxon>
    </lineage>
</organism>
<evidence type="ECO:0000313" key="5">
    <source>
        <dbReference type="EMBL" id="RED55149.1"/>
    </source>
</evidence>
<proteinExistence type="inferred from homology"/>
<dbReference type="OrthoDB" id="9775118at2"/>
<accession>A0A3D9I0K1</accession>
<keyword evidence="1" id="KW-0732">Signal</keyword>
<dbReference type="SUPFAM" id="SSF56300">
    <property type="entry name" value="Metallo-dependent phosphatases"/>
    <property type="match status" value="1"/>
</dbReference>
<gene>
    <name evidence="5" type="ORF">DFP95_11984</name>
</gene>
<dbReference type="PRINTS" id="PR01607">
    <property type="entry name" value="APYRASEFAMLY"/>
</dbReference>
<dbReference type="InterPro" id="IPR004843">
    <property type="entry name" value="Calcineurin-like_PHP"/>
</dbReference>
<comment type="similarity">
    <text evidence="2">Belongs to the 5'-nucleotidase family.</text>
</comment>
<dbReference type="Gene3D" id="3.60.21.10">
    <property type="match status" value="1"/>
</dbReference>
<feature type="domain" description="5'-Nucleotidase C-terminal" evidence="4">
    <location>
        <begin position="306"/>
        <end position="460"/>
    </location>
</feature>
<dbReference type="Gene3D" id="3.90.780.10">
    <property type="entry name" value="5'-Nucleotidase, C-terminal domain"/>
    <property type="match status" value="1"/>
</dbReference>
<evidence type="ECO:0000313" key="6">
    <source>
        <dbReference type="Proteomes" id="UP000256869"/>
    </source>
</evidence>
<dbReference type="GO" id="GO:0030288">
    <property type="term" value="C:outer membrane-bounded periplasmic space"/>
    <property type="evidence" value="ECO:0007669"/>
    <property type="project" value="TreeGrafter"/>
</dbReference>
<name>A0A3D9I0K1_9BACL</name>
<comment type="caution">
    <text evidence="5">The sequence shown here is derived from an EMBL/GenBank/DDBJ whole genome shotgun (WGS) entry which is preliminary data.</text>
</comment>
<dbReference type="AlphaFoldDB" id="A0A3D9I0K1"/>
<evidence type="ECO:0000259" key="3">
    <source>
        <dbReference type="Pfam" id="PF00149"/>
    </source>
</evidence>
<evidence type="ECO:0000256" key="1">
    <source>
        <dbReference type="ARBA" id="ARBA00022729"/>
    </source>
</evidence>
<reference evidence="5 6" key="1">
    <citation type="submission" date="2018-07" db="EMBL/GenBank/DDBJ databases">
        <title>Genomic Encyclopedia of Type Strains, Phase III (KMG-III): the genomes of soil and plant-associated and newly described type strains.</title>
        <authorList>
            <person name="Whitman W."/>
        </authorList>
    </citation>
    <scope>NUCLEOTIDE SEQUENCE [LARGE SCALE GENOMIC DNA]</scope>
    <source>
        <strain evidence="5 6">CECT 8236</strain>
    </source>
</reference>
<dbReference type="InterPro" id="IPR008334">
    <property type="entry name" value="5'-Nucleotdase_C"/>
</dbReference>
<dbReference type="CDD" id="cd00845">
    <property type="entry name" value="MPP_UshA_N_like"/>
    <property type="match status" value="1"/>
</dbReference>
<protein>
    <submittedName>
        <fullName evidence="5">2',3'-cyclic-nucleotide 2'-phosphodiesterase/3'-nucleotidase</fullName>
    </submittedName>
</protein>
<dbReference type="GO" id="GO:0000166">
    <property type="term" value="F:nucleotide binding"/>
    <property type="evidence" value="ECO:0007669"/>
    <property type="project" value="UniProtKB-KW"/>
</dbReference>
<dbReference type="PANTHER" id="PTHR11575:SF24">
    <property type="entry name" value="5'-NUCLEOTIDASE"/>
    <property type="match status" value="1"/>
</dbReference>
<evidence type="ECO:0000259" key="4">
    <source>
        <dbReference type="Pfam" id="PF02872"/>
    </source>
</evidence>
<dbReference type="InterPro" id="IPR029052">
    <property type="entry name" value="Metallo-depent_PP-like"/>
</dbReference>
<dbReference type="GO" id="GO:0016787">
    <property type="term" value="F:hydrolase activity"/>
    <property type="evidence" value="ECO:0007669"/>
    <property type="project" value="UniProtKB-KW"/>
</dbReference>
<feature type="domain" description="Calcineurin-like phosphoesterase" evidence="3">
    <location>
        <begin position="8"/>
        <end position="229"/>
    </location>
</feature>
<keyword evidence="2" id="KW-0378">Hydrolase</keyword>
<keyword evidence="6" id="KW-1185">Reference proteome</keyword>
<dbReference type="InterPro" id="IPR036907">
    <property type="entry name" value="5'-Nucleotdase_C_sf"/>
</dbReference>
<sequence length="503" mass="55746">MLDTKVISILCVNDFHAEIFPTDRVLGSAKLVSVINRFKEENPNTLVVFGGDNYKGDPISEFFSGEPVSCLMKSVGAVASAVGNHEFDYGRDKFKEWQRQGNYTFLAANLLDRSTQAAPDFVKPYYMVCVDGVKIAMIGLATMEPLNKANRSTDLHSLEIADGTEITRKWVDYLNDGNDELGKPDVIIALTHYGLKYGADQITPVGDEAITLCRQIPELSGVFTAHWHQFMSLEINHVAVAQGGSFGKGFAVLTIRLSQEDHRILNVTPGYFDFSARLHEICPDTNTQNQVEAYYKKAMDNELGEVIGVAKTDIVHRSPSGNEVYLEGSPLSELAIRVLLETTNSQIAMFFSGSIGQGIKKGNITLYMLYKIVYIDSGIVTMKLKGKDIIKNIENGISTLKQEGASPLAFGGLKVTADYAKPFGHRIETICLENGQPLDAERYYDIAVDEYIASNEIGYDFSNGLDRLHTGKSVRDGMVQRIKNMSHLEASIPRHYTIKNKNL</sequence>
<dbReference type="EMBL" id="QRDY01000019">
    <property type="protein sequence ID" value="RED55149.1"/>
    <property type="molecule type" value="Genomic_DNA"/>
</dbReference>
<keyword evidence="2" id="KW-0547">Nucleotide-binding</keyword>
<dbReference type="Pfam" id="PF00149">
    <property type="entry name" value="Metallophos"/>
    <property type="match status" value="1"/>
</dbReference>
<dbReference type="InterPro" id="IPR006179">
    <property type="entry name" value="5_nucleotidase/apyrase"/>
</dbReference>
<dbReference type="PANTHER" id="PTHR11575">
    <property type="entry name" value="5'-NUCLEOTIDASE-RELATED"/>
    <property type="match status" value="1"/>
</dbReference>
<dbReference type="Pfam" id="PF02872">
    <property type="entry name" value="5_nucleotid_C"/>
    <property type="match status" value="1"/>
</dbReference>
<dbReference type="RefSeq" id="WP_115995010.1">
    <property type="nucleotide sequence ID" value="NZ_QRDY01000019.1"/>
</dbReference>
<evidence type="ECO:0000256" key="2">
    <source>
        <dbReference type="RuleBase" id="RU362119"/>
    </source>
</evidence>
<dbReference type="SUPFAM" id="SSF55816">
    <property type="entry name" value="5'-nucleotidase (syn. UDP-sugar hydrolase), C-terminal domain"/>
    <property type="match status" value="1"/>
</dbReference>
<dbReference type="Proteomes" id="UP000256869">
    <property type="component" value="Unassembled WGS sequence"/>
</dbReference>